<keyword evidence="1" id="KW-0812">Transmembrane</keyword>
<evidence type="ECO:0000313" key="4">
    <source>
        <dbReference type="Proteomes" id="UP001409291"/>
    </source>
</evidence>
<sequence length="399" mass="46338">MKGSLKFSIFIFIIVFVAIGIIDLTSKKPIIWDRTFDQKDKNPFGLYVTHAELPHMLDKQAKVIDIKEDLFTYFESDNRLNAPKEQLLFISEAFDLGDAVNNRILKFATNGGKVFIAAEQINQKLLDTLQVDYEYFYDNQDDIEEEIKVELTQDGIPISFNKSTLDYSFTKLPKSATILGGLRYKEHLLPNFISLKIGKGSIMLHITPELFGNYYLLNNQKQYQYVARAFSYLDGETIGWYDFKSKYNESKTPLRVLLNHAGLRQAWYLLLVSLLLFLIFKSRREQRAVKTVLPEPNLSKEFCETIATLYYENGSPGNMVHKKVDYFLHDIRKKFHVDTLLIHEEEFLENLSQRSGVSKEITAEMIQLITECQKGSHFTEQDLRNVNTKIEEFKVKAEM</sequence>
<gene>
    <name evidence="3" type="ORF">ABE541_23530</name>
</gene>
<feature type="transmembrane region" description="Helical" evidence="1">
    <location>
        <begin position="262"/>
        <end position="280"/>
    </location>
</feature>
<evidence type="ECO:0000313" key="3">
    <source>
        <dbReference type="EMBL" id="MEN5380257.1"/>
    </source>
</evidence>
<proteinExistence type="predicted"/>
<feature type="domain" description="DUF4350" evidence="2">
    <location>
        <begin position="80"/>
        <end position="220"/>
    </location>
</feature>
<reference evidence="3 4" key="1">
    <citation type="submission" date="2024-04" db="EMBL/GenBank/DDBJ databases">
        <title>WGS of bacteria from Torrens River.</title>
        <authorList>
            <person name="Wyrsch E.R."/>
            <person name="Drigo B."/>
        </authorList>
    </citation>
    <scope>NUCLEOTIDE SEQUENCE [LARGE SCALE GENOMIC DNA]</scope>
    <source>
        <strain evidence="3 4">TWI391</strain>
    </source>
</reference>
<keyword evidence="1" id="KW-0472">Membrane</keyword>
<protein>
    <submittedName>
        <fullName evidence="3">DUF4350 domain-containing protein</fullName>
    </submittedName>
</protein>
<name>A0ABV0C3Q8_9SPHI</name>
<accession>A0ABV0C3Q8</accession>
<dbReference type="Pfam" id="PF14258">
    <property type="entry name" value="DUF4350"/>
    <property type="match status" value="1"/>
</dbReference>
<dbReference type="RefSeq" id="WP_183918191.1">
    <property type="nucleotide sequence ID" value="NZ_JBDJNQ010000015.1"/>
</dbReference>
<organism evidence="3 4">
    <name type="scientific">Sphingobacterium kitahiroshimense</name>
    <dbReference type="NCBI Taxonomy" id="470446"/>
    <lineage>
        <taxon>Bacteria</taxon>
        <taxon>Pseudomonadati</taxon>
        <taxon>Bacteroidota</taxon>
        <taxon>Sphingobacteriia</taxon>
        <taxon>Sphingobacteriales</taxon>
        <taxon>Sphingobacteriaceae</taxon>
        <taxon>Sphingobacterium</taxon>
    </lineage>
</organism>
<dbReference type="Proteomes" id="UP001409291">
    <property type="component" value="Unassembled WGS sequence"/>
</dbReference>
<keyword evidence="4" id="KW-1185">Reference proteome</keyword>
<evidence type="ECO:0000256" key="1">
    <source>
        <dbReference type="SAM" id="Phobius"/>
    </source>
</evidence>
<dbReference type="EMBL" id="JBDJNQ010000015">
    <property type="protein sequence ID" value="MEN5380257.1"/>
    <property type="molecule type" value="Genomic_DNA"/>
</dbReference>
<feature type="transmembrane region" description="Helical" evidence="1">
    <location>
        <begin position="7"/>
        <end position="25"/>
    </location>
</feature>
<evidence type="ECO:0000259" key="2">
    <source>
        <dbReference type="Pfam" id="PF14258"/>
    </source>
</evidence>
<keyword evidence="1" id="KW-1133">Transmembrane helix</keyword>
<dbReference type="InterPro" id="IPR025646">
    <property type="entry name" value="DUF4350"/>
</dbReference>
<comment type="caution">
    <text evidence="3">The sequence shown here is derived from an EMBL/GenBank/DDBJ whole genome shotgun (WGS) entry which is preliminary data.</text>
</comment>